<evidence type="ECO:0000256" key="5">
    <source>
        <dbReference type="ARBA" id="ARBA00023136"/>
    </source>
</evidence>
<evidence type="ECO:0000256" key="4">
    <source>
        <dbReference type="ARBA" id="ARBA00022989"/>
    </source>
</evidence>
<evidence type="ECO:0000259" key="10">
    <source>
        <dbReference type="Pfam" id="PF00884"/>
    </source>
</evidence>
<feature type="binding site" evidence="7">
    <location>
        <position position="456"/>
    </location>
    <ligand>
        <name>substrate</name>
    </ligand>
</feature>
<feature type="transmembrane region" description="Helical" evidence="9">
    <location>
        <begin position="51"/>
        <end position="72"/>
    </location>
</feature>
<evidence type="ECO:0000256" key="7">
    <source>
        <dbReference type="PIRSR" id="PIRSR005091-2"/>
    </source>
</evidence>
<feature type="binding site" evidence="8">
    <location>
        <position position="509"/>
    </location>
    <ligand>
        <name>Mn(2+)</name>
        <dbReference type="ChEBI" id="CHEBI:29035"/>
    </ligand>
</feature>
<dbReference type="SUPFAM" id="SSF53649">
    <property type="entry name" value="Alkaline phosphatase-like"/>
    <property type="match status" value="1"/>
</dbReference>
<dbReference type="CDD" id="cd16015">
    <property type="entry name" value="LTA_synthase"/>
    <property type="match status" value="1"/>
</dbReference>
<evidence type="ECO:0000313" key="12">
    <source>
        <dbReference type="Proteomes" id="UP000198850"/>
    </source>
</evidence>
<dbReference type="InterPro" id="IPR017850">
    <property type="entry name" value="Alkaline_phosphatase_core_sf"/>
</dbReference>
<comment type="subcellular location">
    <subcellularLocation>
        <location evidence="1">Cell membrane</location>
        <topology evidence="1">Multi-pass membrane protein</topology>
    </subcellularLocation>
</comment>
<dbReference type="Pfam" id="PF00884">
    <property type="entry name" value="Sulfatase"/>
    <property type="match status" value="1"/>
</dbReference>
<accession>A0A1H4E241</accession>
<feature type="binding site" evidence="8">
    <location>
        <position position="284"/>
    </location>
    <ligand>
        <name>Mn(2+)</name>
        <dbReference type="ChEBI" id="CHEBI:29035"/>
    </ligand>
</feature>
<feature type="binding site" evidence="8">
    <location>
        <position position="508"/>
    </location>
    <ligand>
        <name>Mn(2+)</name>
        <dbReference type="ChEBI" id="CHEBI:29035"/>
    </ligand>
</feature>
<feature type="binding site" evidence="8">
    <location>
        <position position="324"/>
    </location>
    <ligand>
        <name>Mn(2+)</name>
        <dbReference type="ChEBI" id="CHEBI:29035"/>
    </ligand>
</feature>
<evidence type="ECO:0000256" key="8">
    <source>
        <dbReference type="PIRSR" id="PIRSR005091-3"/>
    </source>
</evidence>
<dbReference type="PIRSF" id="PIRSF005091">
    <property type="entry name" value="Mmb_sulf_HI1246"/>
    <property type="match status" value="1"/>
</dbReference>
<dbReference type="OrthoDB" id="9777768at2"/>
<dbReference type="STRING" id="425514.SAMN05443550_105205"/>
<gene>
    <name evidence="11" type="ORF">SAMN05443550_105205</name>
</gene>
<dbReference type="Gene3D" id="3.40.720.10">
    <property type="entry name" value="Alkaline Phosphatase, subunit A"/>
    <property type="match status" value="1"/>
</dbReference>
<evidence type="ECO:0000256" key="6">
    <source>
        <dbReference type="PIRSR" id="PIRSR005091-1"/>
    </source>
</evidence>
<feature type="domain" description="Sulfatase N-terminal" evidence="10">
    <location>
        <begin position="276"/>
        <end position="559"/>
    </location>
</feature>
<dbReference type="GO" id="GO:0046872">
    <property type="term" value="F:metal ion binding"/>
    <property type="evidence" value="ECO:0007669"/>
    <property type="project" value="UniProtKB-KW"/>
</dbReference>
<name>A0A1H4E241_9SPHI</name>
<evidence type="ECO:0000256" key="9">
    <source>
        <dbReference type="SAM" id="Phobius"/>
    </source>
</evidence>
<keyword evidence="3 9" id="KW-0812">Transmembrane</keyword>
<dbReference type="InterPro" id="IPR000917">
    <property type="entry name" value="Sulfatase_N"/>
</dbReference>
<reference evidence="11 12" key="1">
    <citation type="submission" date="2016-10" db="EMBL/GenBank/DDBJ databases">
        <authorList>
            <person name="de Groot N.N."/>
        </authorList>
    </citation>
    <scope>NUCLEOTIDE SEQUENCE [LARGE SCALE GENOMIC DNA]</scope>
    <source>
        <strain evidence="11 12">DSM 19033</strain>
    </source>
</reference>
<dbReference type="InterPro" id="IPR050448">
    <property type="entry name" value="OpgB/LTA_synthase_biosynth"/>
</dbReference>
<protein>
    <submittedName>
        <fullName evidence="11">Phosphoglycerol transferase MdoB</fullName>
    </submittedName>
</protein>
<dbReference type="GO" id="GO:0005886">
    <property type="term" value="C:plasma membrane"/>
    <property type="evidence" value="ECO:0007669"/>
    <property type="project" value="UniProtKB-SubCell"/>
</dbReference>
<sequence length="648" mass="73773">MIFKGRYSVLFSFFAIFIVCSFLVRTGLLIASLPKIHFGITAIFELYVLGFIYDFAVALFMVALLNIYLLLLPSTWTNTKGHKIITYTLLFLLLLISFFSFFAELTFWQEFESRFNFIAVDYLIYTYEVINNISESYPLPLLIGGVMAMVALVIWLFSRRGVFVAAFGGNMHFRKRAVISGSLLLLTIVFPVVLSNSFAETGSNRYQNELSKAGIYSFFAAFKENELNFYDFYPVLKKDIAYRIIRSELHEGNSRFLRNGNSIKREISNPGPVYKPNVIMITVESLSADFMKHFGNTQQLTPVLDALADSNLLFTNMYATGTRTVRGMEALTLSTPPTPGNSIVRRKGNENLNTVGYIFGQQGYHRTFYYGGDGYFDNMNEYFGSNGFDITDRGRNIKMGDSYLTKRTIIEDRQVHFENAWGISDEDLYDAVLRGSDLQYKEGKPFYDFVMTTSNHRPFTYPSGEINQASGSGREGAVRYTDYAIGKFIEHLKLKPWFRNTVVIIVADHCASSAGKNEIDISKYHIPCIILNLPRERKQAITKMCSQIDLYPTLFGLLGWTYESNLYGKNVLDTAYQPRAVLGTYQKLAYLRQDSLVILGPQQKTETFIYNKEKNEQIPAHLSAAVVEKAIANYQTAYDLFKNGGMHQ</sequence>
<feature type="transmembrane region" description="Helical" evidence="9">
    <location>
        <begin position="177"/>
        <end position="199"/>
    </location>
</feature>
<evidence type="ECO:0000313" key="11">
    <source>
        <dbReference type="EMBL" id="SEA78849.1"/>
    </source>
</evidence>
<keyword evidence="4 9" id="KW-1133">Transmembrane helix</keyword>
<keyword evidence="7" id="KW-0464">Manganese</keyword>
<dbReference type="PANTHER" id="PTHR47371:SF3">
    <property type="entry name" value="PHOSPHOGLYCEROL TRANSFERASE I"/>
    <property type="match status" value="1"/>
</dbReference>
<keyword evidence="11" id="KW-0808">Transferase</keyword>
<keyword evidence="5 9" id="KW-0472">Membrane</keyword>
<dbReference type="GO" id="GO:0016740">
    <property type="term" value="F:transferase activity"/>
    <property type="evidence" value="ECO:0007669"/>
    <property type="project" value="UniProtKB-KW"/>
</dbReference>
<dbReference type="InterPro" id="IPR012160">
    <property type="entry name" value="LtaS-like"/>
</dbReference>
<dbReference type="PANTHER" id="PTHR47371">
    <property type="entry name" value="LIPOTEICHOIC ACID SYNTHASE"/>
    <property type="match status" value="1"/>
</dbReference>
<dbReference type="Gene3D" id="3.30.1120.80">
    <property type="match status" value="1"/>
</dbReference>
<proteinExistence type="predicted"/>
<dbReference type="RefSeq" id="WP_090556703.1">
    <property type="nucleotide sequence ID" value="NZ_FNRA01000005.1"/>
</dbReference>
<keyword evidence="12" id="KW-1185">Reference proteome</keyword>
<dbReference type="EMBL" id="FNRA01000005">
    <property type="protein sequence ID" value="SEA78849.1"/>
    <property type="molecule type" value="Genomic_DNA"/>
</dbReference>
<feature type="active site" evidence="6">
    <location>
        <position position="324"/>
    </location>
</feature>
<evidence type="ECO:0000256" key="2">
    <source>
        <dbReference type="ARBA" id="ARBA00022475"/>
    </source>
</evidence>
<organism evidence="11 12">
    <name type="scientific">Pedobacter hartonius</name>
    <dbReference type="NCBI Taxonomy" id="425514"/>
    <lineage>
        <taxon>Bacteria</taxon>
        <taxon>Pseudomonadati</taxon>
        <taxon>Bacteroidota</taxon>
        <taxon>Sphingobacteriia</taxon>
        <taxon>Sphingobacteriales</taxon>
        <taxon>Sphingobacteriaceae</taxon>
        <taxon>Pedobacter</taxon>
    </lineage>
</organism>
<keyword evidence="7" id="KW-0479">Metal-binding</keyword>
<dbReference type="Proteomes" id="UP000198850">
    <property type="component" value="Unassembled WGS sequence"/>
</dbReference>
<feature type="transmembrane region" description="Helical" evidence="9">
    <location>
        <begin position="84"/>
        <end position="103"/>
    </location>
</feature>
<dbReference type="AlphaFoldDB" id="A0A1H4E241"/>
<evidence type="ECO:0000256" key="1">
    <source>
        <dbReference type="ARBA" id="ARBA00004651"/>
    </source>
</evidence>
<keyword evidence="2" id="KW-1003">Cell membrane</keyword>
<feature type="transmembrane region" description="Helical" evidence="9">
    <location>
        <begin position="137"/>
        <end position="157"/>
    </location>
</feature>
<feature type="transmembrane region" description="Helical" evidence="9">
    <location>
        <begin position="7"/>
        <end position="31"/>
    </location>
</feature>
<evidence type="ECO:0000256" key="3">
    <source>
        <dbReference type="ARBA" id="ARBA00022692"/>
    </source>
</evidence>